<proteinExistence type="predicted"/>
<protein>
    <submittedName>
        <fullName evidence="2">Uncharacterized protein</fullName>
    </submittedName>
</protein>
<evidence type="ECO:0000256" key="1">
    <source>
        <dbReference type="SAM" id="MobiDB-lite"/>
    </source>
</evidence>
<evidence type="ECO:0000313" key="3">
    <source>
        <dbReference type="Proteomes" id="UP000010798"/>
    </source>
</evidence>
<dbReference type="AlphaFoldDB" id="L0D8C9"/>
<dbReference type="HOGENOM" id="CLU_3140707_0_0_0"/>
<dbReference type="KEGG" id="saci:Sinac_0681"/>
<reference evidence="2 3" key="1">
    <citation type="submission" date="2012-02" db="EMBL/GenBank/DDBJ databases">
        <title>Complete sequence of chromosome of Singulisphaera acidiphila DSM 18658.</title>
        <authorList>
            <consortium name="US DOE Joint Genome Institute (JGI-PGF)"/>
            <person name="Lucas S."/>
            <person name="Copeland A."/>
            <person name="Lapidus A."/>
            <person name="Glavina del Rio T."/>
            <person name="Dalin E."/>
            <person name="Tice H."/>
            <person name="Bruce D."/>
            <person name="Goodwin L."/>
            <person name="Pitluck S."/>
            <person name="Peters L."/>
            <person name="Ovchinnikova G."/>
            <person name="Chertkov O."/>
            <person name="Kyrpides N."/>
            <person name="Mavromatis K."/>
            <person name="Ivanova N."/>
            <person name="Brettin T."/>
            <person name="Detter J.C."/>
            <person name="Han C."/>
            <person name="Larimer F."/>
            <person name="Land M."/>
            <person name="Hauser L."/>
            <person name="Markowitz V."/>
            <person name="Cheng J.-F."/>
            <person name="Hugenholtz P."/>
            <person name="Woyke T."/>
            <person name="Wu D."/>
            <person name="Tindall B."/>
            <person name="Pomrenke H."/>
            <person name="Brambilla E."/>
            <person name="Klenk H.-P."/>
            <person name="Eisen J.A."/>
        </authorList>
    </citation>
    <scope>NUCLEOTIDE SEQUENCE [LARGE SCALE GENOMIC DNA]</scope>
    <source>
        <strain evidence="3">ATCC BAA-1392 / DSM 18658 / VKM B-2454 / MOB10</strain>
    </source>
</reference>
<gene>
    <name evidence="2" type="ordered locus">Sinac_0681</name>
</gene>
<feature type="region of interest" description="Disordered" evidence="1">
    <location>
        <begin position="1"/>
        <end position="49"/>
    </location>
</feature>
<evidence type="ECO:0000313" key="2">
    <source>
        <dbReference type="EMBL" id="AGA25093.1"/>
    </source>
</evidence>
<dbReference type="EMBL" id="CP003364">
    <property type="protein sequence ID" value="AGA25093.1"/>
    <property type="molecule type" value="Genomic_DNA"/>
</dbReference>
<organism evidence="2 3">
    <name type="scientific">Singulisphaera acidiphila (strain ATCC BAA-1392 / DSM 18658 / VKM B-2454 / MOB10)</name>
    <dbReference type="NCBI Taxonomy" id="886293"/>
    <lineage>
        <taxon>Bacteria</taxon>
        <taxon>Pseudomonadati</taxon>
        <taxon>Planctomycetota</taxon>
        <taxon>Planctomycetia</taxon>
        <taxon>Isosphaerales</taxon>
        <taxon>Isosphaeraceae</taxon>
        <taxon>Singulisphaera</taxon>
    </lineage>
</organism>
<keyword evidence="3" id="KW-1185">Reference proteome</keyword>
<feature type="compositionally biased region" description="Basic and acidic residues" evidence="1">
    <location>
        <begin position="9"/>
        <end position="18"/>
    </location>
</feature>
<dbReference type="Proteomes" id="UP000010798">
    <property type="component" value="Chromosome"/>
</dbReference>
<sequence length="49" mass="5305">MSAQSGFRPLKEHEEERYGPAFPGRTGTPHQGIESALANENAGPQREPA</sequence>
<name>L0D8C9_SINAD</name>
<accession>L0D8C9</accession>